<comment type="caution">
    <text evidence="1">The sequence shown here is derived from an EMBL/GenBank/DDBJ whole genome shotgun (WGS) entry which is preliminary data.</text>
</comment>
<protein>
    <submittedName>
        <fullName evidence="1">Uncharacterized protein</fullName>
    </submittedName>
</protein>
<name>A0ACC0SNE4_POPTR</name>
<dbReference type="Proteomes" id="UP000006729">
    <property type="component" value="Chromosome 8"/>
</dbReference>
<evidence type="ECO:0000313" key="1">
    <source>
        <dbReference type="EMBL" id="KAI9390771.1"/>
    </source>
</evidence>
<accession>A0ACC0SNE4</accession>
<keyword evidence="2" id="KW-1185">Reference proteome</keyword>
<gene>
    <name evidence="1" type="ORF">POPTR_008G224337v4</name>
</gene>
<organism evidence="1 2">
    <name type="scientific">Populus trichocarpa</name>
    <name type="common">Western balsam poplar</name>
    <name type="synonym">Populus balsamifera subsp. trichocarpa</name>
    <dbReference type="NCBI Taxonomy" id="3694"/>
    <lineage>
        <taxon>Eukaryota</taxon>
        <taxon>Viridiplantae</taxon>
        <taxon>Streptophyta</taxon>
        <taxon>Embryophyta</taxon>
        <taxon>Tracheophyta</taxon>
        <taxon>Spermatophyta</taxon>
        <taxon>Magnoliopsida</taxon>
        <taxon>eudicotyledons</taxon>
        <taxon>Gunneridae</taxon>
        <taxon>Pentapetalae</taxon>
        <taxon>rosids</taxon>
        <taxon>fabids</taxon>
        <taxon>Malpighiales</taxon>
        <taxon>Salicaceae</taxon>
        <taxon>Saliceae</taxon>
        <taxon>Populus</taxon>
    </lineage>
</organism>
<reference evidence="1 2" key="1">
    <citation type="journal article" date="2006" name="Science">
        <title>The genome of black cottonwood, Populus trichocarpa (Torr. &amp; Gray).</title>
        <authorList>
            <person name="Tuskan G.A."/>
            <person name="Difazio S."/>
            <person name="Jansson S."/>
            <person name="Bohlmann J."/>
            <person name="Grigoriev I."/>
            <person name="Hellsten U."/>
            <person name="Putnam N."/>
            <person name="Ralph S."/>
            <person name="Rombauts S."/>
            <person name="Salamov A."/>
            <person name="Schein J."/>
            <person name="Sterck L."/>
            <person name="Aerts A."/>
            <person name="Bhalerao R.R."/>
            <person name="Bhalerao R.P."/>
            <person name="Blaudez D."/>
            <person name="Boerjan W."/>
            <person name="Brun A."/>
            <person name="Brunner A."/>
            <person name="Busov V."/>
            <person name="Campbell M."/>
            <person name="Carlson J."/>
            <person name="Chalot M."/>
            <person name="Chapman J."/>
            <person name="Chen G.L."/>
            <person name="Cooper D."/>
            <person name="Coutinho P.M."/>
            <person name="Couturier J."/>
            <person name="Covert S."/>
            <person name="Cronk Q."/>
            <person name="Cunningham R."/>
            <person name="Davis J."/>
            <person name="Degroeve S."/>
            <person name="Dejardin A."/>
            <person name="Depamphilis C."/>
            <person name="Detter J."/>
            <person name="Dirks B."/>
            <person name="Dubchak I."/>
            <person name="Duplessis S."/>
            <person name="Ehlting J."/>
            <person name="Ellis B."/>
            <person name="Gendler K."/>
            <person name="Goodstein D."/>
            <person name="Gribskov M."/>
            <person name="Grimwood J."/>
            <person name="Groover A."/>
            <person name="Gunter L."/>
            <person name="Hamberger B."/>
            <person name="Heinze B."/>
            <person name="Helariutta Y."/>
            <person name="Henrissat B."/>
            <person name="Holligan D."/>
            <person name="Holt R."/>
            <person name="Huang W."/>
            <person name="Islam-Faridi N."/>
            <person name="Jones S."/>
            <person name="Jones-Rhoades M."/>
            <person name="Jorgensen R."/>
            <person name="Joshi C."/>
            <person name="Kangasjarvi J."/>
            <person name="Karlsson J."/>
            <person name="Kelleher C."/>
            <person name="Kirkpatrick R."/>
            <person name="Kirst M."/>
            <person name="Kohler A."/>
            <person name="Kalluri U."/>
            <person name="Larimer F."/>
            <person name="Leebens-Mack J."/>
            <person name="Leple J.C."/>
            <person name="Locascio P."/>
            <person name="Lou Y."/>
            <person name="Lucas S."/>
            <person name="Martin F."/>
            <person name="Montanini B."/>
            <person name="Napoli C."/>
            <person name="Nelson D.R."/>
            <person name="Nelson C."/>
            <person name="Nieminen K."/>
            <person name="Nilsson O."/>
            <person name="Pereda V."/>
            <person name="Peter G."/>
            <person name="Philippe R."/>
            <person name="Pilate G."/>
            <person name="Poliakov A."/>
            <person name="Razumovskaya J."/>
            <person name="Richardson P."/>
            <person name="Rinaldi C."/>
            <person name="Ritland K."/>
            <person name="Rouze P."/>
            <person name="Ryaboy D."/>
            <person name="Schmutz J."/>
            <person name="Schrader J."/>
            <person name="Segerman B."/>
            <person name="Shin H."/>
            <person name="Siddiqui A."/>
            <person name="Sterky F."/>
            <person name="Terry A."/>
            <person name="Tsai C.J."/>
            <person name="Uberbacher E."/>
            <person name="Unneberg P."/>
            <person name="Vahala J."/>
            <person name="Wall K."/>
            <person name="Wessler S."/>
            <person name="Yang G."/>
            <person name="Yin T."/>
            <person name="Douglas C."/>
            <person name="Marra M."/>
            <person name="Sandberg G."/>
            <person name="Van de Peer Y."/>
            <person name="Rokhsar D."/>
        </authorList>
    </citation>
    <scope>NUCLEOTIDE SEQUENCE [LARGE SCALE GENOMIC DNA]</scope>
    <source>
        <strain evidence="2">cv. Nisqually</strain>
    </source>
</reference>
<proteinExistence type="predicted"/>
<evidence type="ECO:0000313" key="2">
    <source>
        <dbReference type="Proteomes" id="UP000006729"/>
    </source>
</evidence>
<sequence>MGAAGRQFGAPARSLPTRTARLPLMRLCVHATTIPTSEPRPREQVETPERDRARTAGREGSRRDKQQGGREGSRRDKRQAAGGNDGDNHAGGCLPRLGRRRPGLGSRGVTPRGRGLRARAAATAAGREGSRRDKGQAAGGNDGDNHAGGCQPRLRRRRPGLGSGHITPRGRGLQGEPTHGRAHGNLMPRPRQRRALLAIPKLGCPHQPRQPGLRLASRGSGHRRRDVAASRRPRSSCQHLGTSTANECHAHAADKQPQRARRLGAGPEDGGRNRVVAGRKTGHRCRQYFGP</sequence>
<dbReference type="EMBL" id="CM009297">
    <property type="protein sequence ID" value="KAI9390771.1"/>
    <property type="molecule type" value="Genomic_DNA"/>
</dbReference>